<feature type="compositionally biased region" description="Acidic residues" evidence="1">
    <location>
        <begin position="10"/>
        <end position="24"/>
    </location>
</feature>
<feature type="region of interest" description="Disordered" evidence="1">
    <location>
        <begin position="1"/>
        <end position="48"/>
    </location>
</feature>
<dbReference type="Proteomes" id="UP000729402">
    <property type="component" value="Unassembled WGS sequence"/>
</dbReference>
<dbReference type="EMBL" id="JAAALK010000085">
    <property type="protein sequence ID" value="KAG8083225.1"/>
    <property type="molecule type" value="Genomic_DNA"/>
</dbReference>
<reference evidence="2" key="1">
    <citation type="journal article" date="2021" name="bioRxiv">
        <title>Whole Genome Assembly and Annotation of Northern Wild Rice, Zizania palustris L., Supports a Whole Genome Duplication in the Zizania Genus.</title>
        <authorList>
            <person name="Haas M."/>
            <person name="Kono T."/>
            <person name="Macchietto M."/>
            <person name="Millas R."/>
            <person name="McGilp L."/>
            <person name="Shao M."/>
            <person name="Duquette J."/>
            <person name="Hirsch C.N."/>
            <person name="Kimball J."/>
        </authorList>
    </citation>
    <scope>NUCLEOTIDE SEQUENCE</scope>
    <source>
        <tissue evidence="2">Fresh leaf tissue</tissue>
    </source>
</reference>
<reference evidence="2" key="2">
    <citation type="submission" date="2021-02" db="EMBL/GenBank/DDBJ databases">
        <authorList>
            <person name="Kimball J.A."/>
            <person name="Haas M.W."/>
            <person name="Macchietto M."/>
            <person name="Kono T."/>
            <person name="Duquette J."/>
            <person name="Shao M."/>
        </authorList>
    </citation>
    <scope>NUCLEOTIDE SEQUENCE</scope>
    <source>
        <tissue evidence="2">Fresh leaf tissue</tissue>
    </source>
</reference>
<dbReference type="AlphaFoldDB" id="A0A8J5SYB7"/>
<proteinExistence type="predicted"/>
<protein>
    <submittedName>
        <fullName evidence="2">Uncharacterized protein</fullName>
    </submittedName>
</protein>
<evidence type="ECO:0000313" key="2">
    <source>
        <dbReference type="EMBL" id="KAG8083225.1"/>
    </source>
</evidence>
<comment type="caution">
    <text evidence="2">The sequence shown here is derived from an EMBL/GenBank/DDBJ whole genome shotgun (WGS) entry which is preliminary data.</text>
</comment>
<accession>A0A8J5SYB7</accession>
<keyword evidence="3" id="KW-1185">Reference proteome</keyword>
<evidence type="ECO:0000256" key="1">
    <source>
        <dbReference type="SAM" id="MobiDB-lite"/>
    </source>
</evidence>
<organism evidence="2 3">
    <name type="scientific">Zizania palustris</name>
    <name type="common">Northern wild rice</name>
    <dbReference type="NCBI Taxonomy" id="103762"/>
    <lineage>
        <taxon>Eukaryota</taxon>
        <taxon>Viridiplantae</taxon>
        <taxon>Streptophyta</taxon>
        <taxon>Embryophyta</taxon>
        <taxon>Tracheophyta</taxon>
        <taxon>Spermatophyta</taxon>
        <taxon>Magnoliopsida</taxon>
        <taxon>Liliopsida</taxon>
        <taxon>Poales</taxon>
        <taxon>Poaceae</taxon>
        <taxon>BOP clade</taxon>
        <taxon>Oryzoideae</taxon>
        <taxon>Oryzeae</taxon>
        <taxon>Zizaniinae</taxon>
        <taxon>Zizania</taxon>
    </lineage>
</organism>
<gene>
    <name evidence="2" type="ORF">GUJ93_ZPchr0015g6968</name>
</gene>
<evidence type="ECO:0000313" key="3">
    <source>
        <dbReference type="Proteomes" id="UP000729402"/>
    </source>
</evidence>
<sequence>MRGSGADPEVGSEEDFEWGLEEGSEAWTQRDPGGLAPEGTRGDQRGPRGLALEGQVLAVLGVIFIRVGAGARLEASLVDGLRNRDLRRLTSFGP</sequence>
<name>A0A8J5SYB7_ZIZPA</name>